<accession>A0ABQ5GAZ4</accession>
<organism evidence="1 2">
    <name type="scientific">Tanacetum coccineum</name>
    <dbReference type="NCBI Taxonomy" id="301880"/>
    <lineage>
        <taxon>Eukaryota</taxon>
        <taxon>Viridiplantae</taxon>
        <taxon>Streptophyta</taxon>
        <taxon>Embryophyta</taxon>
        <taxon>Tracheophyta</taxon>
        <taxon>Spermatophyta</taxon>
        <taxon>Magnoliopsida</taxon>
        <taxon>eudicotyledons</taxon>
        <taxon>Gunneridae</taxon>
        <taxon>Pentapetalae</taxon>
        <taxon>asterids</taxon>
        <taxon>campanulids</taxon>
        <taxon>Asterales</taxon>
        <taxon>Asteraceae</taxon>
        <taxon>Asteroideae</taxon>
        <taxon>Anthemideae</taxon>
        <taxon>Anthemidinae</taxon>
        <taxon>Tanacetum</taxon>
    </lineage>
</organism>
<name>A0ABQ5GAZ4_9ASTR</name>
<proteinExistence type="predicted"/>
<protein>
    <submittedName>
        <fullName evidence="1">Uncharacterized protein</fullName>
    </submittedName>
</protein>
<comment type="caution">
    <text evidence="1">The sequence shown here is derived from an EMBL/GenBank/DDBJ whole genome shotgun (WGS) entry which is preliminary data.</text>
</comment>
<evidence type="ECO:0000313" key="1">
    <source>
        <dbReference type="EMBL" id="GJT72248.1"/>
    </source>
</evidence>
<gene>
    <name evidence="1" type="ORF">Tco_1031534</name>
</gene>
<keyword evidence="2" id="KW-1185">Reference proteome</keyword>
<dbReference type="EMBL" id="BQNB010018241">
    <property type="protein sequence ID" value="GJT72248.1"/>
    <property type="molecule type" value="Genomic_DNA"/>
</dbReference>
<reference evidence="1" key="1">
    <citation type="journal article" date="2022" name="Int. J. Mol. Sci.">
        <title>Draft Genome of Tanacetum Coccineum: Genomic Comparison of Closely Related Tanacetum-Family Plants.</title>
        <authorList>
            <person name="Yamashiro T."/>
            <person name="Shiraishi A."/>
            <person name="Nakayama K."/>
            <person name="Satake H."/>
        </authorList>
    </citation>
    <scope>NUCLEOTIDE SEQUENCE</scope>
</reference>
<dbReference type="Proteomes" id="UP001151760">
    <property type="component" value="Unassembled WGS sequence"/>
</dbReference>
<evidence type="ECO:0000313" key="2">
    <source>
        <dbReference type="Proteomes" id="UP001151760"/>
    </source>
</evidence>
<reference evidence="1" key="2">
    <citation type="submission" date="2022-01" db="EMBL/GenBank/DDBJ databases">
        <authorList>
            <person name="Yamashiro T."/>
            <person name="Shiraishi A."/>
            <person name="Satake H."/>
            <person name="Nakayama K."/>
        </authorList>
    </citation>
    <scope>NUCLEOTIDE SEQUENCE</scope>
</reference>
<sequence>MICISSKSNDTGADHLFKDQDQTHNWFEPILEEKRETPKPTIGKSKLSKADLEGPNFKIRGSDQSVGTAYGIAHWWFKRKKFYITRHSAPSDHRAVRSYIKILRLTTKTTRPQESRLQNLHPNILKTCKPASSSSKSTTSILESDKVLPYSTQSIL</sequence>